<organism evidence="2 3">
    <name type="scientific">Stichopus japonicus</name>
    <name type="common">Sea cucumber</name>
    <dbReference type="NCBI Taxonomy" id="307972"/>
    <lineage>
        <taxon>Eukaryota</taxon>
        <taxon>Metazoa</taxon>
        <taxon>Echinodermata</taxon>
        <taxon>Eleutherozoa</taxon>
        <taxon>Echinozoa</taxon>
        <taxon>Holothuroidea</taxon>
        <taxon>Aspidochirotacea</taxon>
        <taxon>Aspidochirotida</taxon>
        <taxon>Stichopodidae</taxon>
        <taxon>Apostichopus</taxon>
    </lineage>
</organism>
<keyword evidence="2" id="KW-0347">Helicase</keyword>
<keyword evidence="2" id="KW-0547">Nucleotide-binding</keyword>
<comment type="caution">
    <text evidence="2">The sequence shown here is derived from an EMBL/GenBank/DDBJ whole genome shotgun (WGS) entry which is preliminary data.</text>
</comment>
<protein>
    <submittedName>
        <fullName evidence="2">Putative ATP-dependent RNA helicase DHX35</fullName>
    </submittedName>
</protein>
<dbReference type="OrthoDB" id="10253254at2759"/>
<dbReference type="GO" id="GO:0003723">
    <property type="term" value="F:RNA binding"/>
    <property type="evidence" value="ECO:0007669"/>
    <property type="project" value="TreeGrafter"/>
</dbReference>
<dbReference type="InterPro" id="IPR027417">
    <property type="entry name" value="P-loop_NTPase"/>
</dbReference>
<dbReference type="EMBL" id="MRZV01002655">
    <property type="protein sequence ID" value="PIK33264.1"/>
    <property type="molecule type" value="Genomic_DNA"/>
</dbReference>
<gene>
    <name evidence="2" type="ORF">BSL78_29924</name>
</gene>
<evidence type="ECO:0000313" key="2">
    <source>
        <dbReference type="EMBL" id="PIK33264.1"/>
    </source>
</evidence>
<keyword evidence="3" id="KW-1185">Reference proteome</keyword>
<dbReference type="PANTHER" id="PTHR18934">
    <property type="entry name" value="ATP-DEPENDENT RNA HELICASE"/>
    <property type="match status" value="1"/>
</dbReference>
<evidence type="ECO:0000313" key="3">
    <source>
        <dbReference type="Proteomes" id="UP000230750"/>
    </source>
</evidence>
<dbReference type="SUPFAM" id="SSF52540">
    <property type="entry name" value="P-loop containing nucleoside triphosphate hydrolases"/>
    <property type="match status" value="1"/>
</dbReference>
<accession>A0A2G8JC02</accession>
<evidence type="ECO:0000256" key="1">
    <source>
        <dbReference type="SAM" id="Phobius"/>
    </source>
</evidence>
<dbReference type="AlphaFoldDB" id="A0A2G8JC02"/>
<keyword evidence="2" id="KW-0378">Hydrolase</keyword>
<proteinExistence type="predicted"/>
<dbReference type="PANTHER" id="PTHR18934:SF136">
    <property type="entry name" value="ATP-DEPENDENT RNA HELICASE DHX35-RELATED"/>
    <property type="match status" value="1"/>
</dbReference>
<feature type="transmembrane region" description="Helical" evidence="1">
    <location>
        <begin position="12"/>
        <end position="32"/>
    </location>
</feature>
<dbReference type="GO" id="GO:0004386">
    <property type="term" value="F:helicase activity"/>
    <property type="evidence" value="ECO:0007669"/>
    <property type="project" value="UniProtKB-KW"/>
</dbReference>
<keyword evidence="1" id="KW-0472">Membrane</keyword>
<name>A0A2G8JC02_STIJA</name>
<dbReference type="STRING" id="307972.A0A2G8JC02"/>
<reference evidence="2 3" key="1">
    <citation type="journal article" date="2017" name="PLoS Biol.">
        <title>The sea cucumber genome provides insights into morphological evolution and visceral regeneration.</title>
        <authorList>
            <person name="Zhang X."/>
            <person name="Sun L."/>
            <person name="Yuan J."/>
            <person name="Sun Y."/>
            <person name="Gao Y."/>
            <person name="Zhang L."/>
            <person name="Li S."/>
            <person name="Dai H."/>
            <person name="Hamel J.F."/>
            <person name="Liu C."/>
            <person name="Yu Y."/>
            <person name="Liu S."/>
            <person name="Lin W."/>
            <person name="Guo K."/>
            <person name="Jin S."/>
            <person name="Xu P."/>
            <person name="Storey K.B."/>
            <person name="Huan P."/>
            <person name="Zhang T."/>
            <person name="Zhou Y."/>
            <person name="Zhang J."/>
            <person name="Lin C."/>
            <person name="Li X."/>
            <person name="Xing L."/>
            <person name="Huo D."/>
            <person name="Sun M."/>
            <person name="Wang L."/>
            <person name="Mercier A."/>
            <person name="Li F."/>
            <person name="Yang H."/>
            <person name="Xiang J."/>
        </authorList>
    </citation>
    <scope>NUCLEOTIDE SEQUENCE [LARGE SCALE GENOMIC DNA]</scope>
    <source>
        <strain evidence="2">Shaxun</strain>
        <tissue evidence="2">Muscle</tissue>
    </source>
</reference>
<dbReference type="Proteomes" id="UP000230750">
    <property type="component" value="Unassembled WGS sequence"/>
</dbReference>
<keyword evidence="2" id="KW-0067">ATP-binding</keyword>
<dbReference type="Gene3D" id="3.40.50.300">
    <property type="entry name" value="P-loop containing nucleotide triphosphate hydrolases"/>
    <property type="match status" value="1"/>
</dbReference>
<dbReference type="GO" id="GO:0071013">
    <property type="term" value="C:catalytic step 2 spliceosome"/>
    <property type="evidence" value="ECO:0007669"/>
    <property type="project" value="TreeGrafter"/>
</dbReference>
<keyword evidence="1" id="KW-0812">Transmembrane</keyword>
<sequence length="119" mass="13211">MRRNAQRLTVRNISGTVTWMATVGSIGITFYICWEKYQTLVLVGETGSGKSTQIPQYLLEAGWGNKGFVIGITQPRRVAAVTVAQRIAEERGSILGQEIGYAIRFENFTNAESTRIKVI</sequence>
<keyword evidence="1" id="KW-1133">Transmembrane helix</keyword>